<dbReference type="EMBL" id="JAWDIP010000003">
    <property type="protein sequence ID" value="MDY0393276.1"/>
    <property type="molecule type" value="Genomic_DNA"/>
</dbReference>
<protein>
    <recommendedName>
        <fullName evidence="4">Spore coat protein W</fullName>
    </recommendedName>
</protein>
<dbReference type="RefSeq" id="WP_390356793.1">
    <property type="nucleotide sequence ID" value="NZ_JBHUIZ010000013.1"/>
</dbReference>
<organism evidence="2 3">
    <name type="scientific">Tigheibacillus halophilus</name>
    <dbReference type="NCBI Taxonomy" id="361280"/>
    <lineage>
        <taxon>Bacteria</taxon>
        <taxon>Bacillati</taxon>
        <taxon>Bacillota</taxon>
        <taxon>Bacilli</taxon>
        <taxon>Bacillales</taxon>
        <taxon>Bacillaceae</taxon>
        <taxon>Tigheibacillus</taxon>
    </lineage>
</organism>
<evidence type="ECO:0008006" key="4">
    <source>
        <dbReference type="Google" id="ProtNLM"/>
    </source>
</evidence>
<name>A0ABU5C1V8_9BACI</name>
<feature type="compositionally biased region" description="Basic residues" evidence="1">
    <location>
        <begin position="73"/>
        <end position="85"/>
    </location>
</feature>
<comment type="caution">
    <text evidence="2">The sequence shown here is derived from an EMBL/GenBank/DDBJ whole genome shotgun (WGS) entry which is preliminary data.</text>
</comment>
<dbReference type="Proteomes" id="UP001281447">
    <property type="component" value="Unassembled WGS sequence"/>
</dbReference>
<sequence>MSESNHKAVSNQIIDLLVETTLKKHGAKLDASKLGSEDKERIKNLVQGLKQSVEDLVSDNKDDDVEKQESKTKSKTKGKNKKSAD</sequence>
<gene>
    <name evidence="2" type="ORF">RWE15_01075</name>
</gene>
<reference evidence="2 3" key="1">
    <citation type="submission" date="2023-10" db="EMBL/GenBank/DDBJ databases">
        <title>Virgibacillus halophilus 5B73C genome.</title>
        <authorList>
            <person name="Miliotis G."/>
            <person name="Sengupta P."/>
            <person name="Hameed A."/>
            <person name="Chuvochina M."/>
            <person name="Mcdonagh F."/>
            <person name="Simpson A.C."/>
            <person name="Singh N.K."/>
            <person name="Rekha P.D."/>
            <person name="Raman K."/>
            <person name="Hugenholtz P."/>
            <person name="Venkateswaran K."/>
        </authorList>
    </citation>
    <scope>NUCLEOTIDE SEQUENCE [LARGE SCALE GENOMIC DNA]</scope>
    <source>
        <strain evidence="2 3">5B73C</strain>
    </source>
</reference>
<keyword evidence="3" id="KW-1185">Reference proteome</keyword>
<accession>A0ABU5C1V8</accession>
<evidence type="ECO:0000256" key="1">
    <source>
        <dbReference type="SAM" id="MobiDB-lite"/>
    </source>
</evidence>
<feature type="region of interest" description="Disordered" evidence="1">
    <location>
        <begin position="52"/>
        <end position="85"/>
    </location>
</feature>
<proteinExistence type="predicted"/>
<evidence type="ECO:0000313" key="3">
    <source>
        <dbReference type="Proteomes" id="UP001281447"/>
    </source>
</evidence>
<evidence type="ECO:0000313" key="2">
    <source>
        <dbReference type="EMBL" id="MDY0393276.1"/>
    </source>
</evidence>